<accession>A0ACB8Y003</accession>
<proteinExistence type="predicted"/>
<evidence type="ECO:0000313" key="1">
    <source>
        <dbReference type="EMBL" id="KAI3675590.1"/>
    </source>
</evidence>
<protein>
    <submittedName>
        <fullName evidence="1">Uncharacterized protein</fullName>
    </submittedName>
</protein>
<reference evidence="1 2" key="2">
    <citation type="journal article" date="2022" name="Mol. Ecol. Resour.">
        <title>The genomes of chicory, endive, great burdock and yacon provide insights into Asteraceae paleo-polyploidization history and plant inulin production.</title>
        <authorList>
            <person name="Fan W."/>
            <person name="Wang S."/>
            <person name="Wang H."/>
            <person name="Wang A."/>
            <person name="Jiang F."/>
            <person name="Liu H."/>
            <person name="Zhao H."/>
            <person name="Xu D."/>
            <person name="Zhang Y."/>
        </authorList>
    </citation>
    <scope>NUCLEOTIDE SEQUENCE [LARGE SCALE GENOMIC DNA]</scope>
    <source>
        <strain evidence="2">cv. Yunnan</strain>
        <tissue evidence="1">Leaves</tissue>
    </source>
</reference>
<dbReference type="EMBL" id="CM042046">
    <property type="protein sequence ID" value="KAI3675590.1"/>
    <property type="molecule type" value="Genomic_DNA"/>
</dbReference>
<comment type="caution">
    <text evidence="1">The sequence shown here is derived from an EMBL/GenBank/DDBJ whole genome shotgun (WGS) entry which is preliminary data.</text>
</comment>
<name>A0ACB8Y003_9ASTR</name>
<evidence type="ECO:0000313" key="2">
    <source>
        <dbReference type="Proteomes" id="UP001056120"/>
    </source>
</evidence>
<reference evidence="2" key="1">
    <citation type="journal article" date="2022" name="Mol. Ecol. Resour.">
        <title>The genomes of chicory, endive, great burdock and yacon provide insights into Asteraceae palaeo-polyploidization history and plant inulin production.</title>
        <authorList>
            <person name="Fan W."/>
            <person name="Wang S."/>
            <person name="Wang H."/>
            <person name="Wang A."/>
            <person name="Jiang F."/>
            <person name="Liu H."/>
            <person name="Zhao H."/>
            <person name="Xu D."/>
            <person name="Zhang Y."/>
        </authorList>
    </citation>
    <scope>NUCLEOTIDE SEQUENCE [LARGE SCALE GENOMIC DNA]</scope>
    <source>
        <strain evidence="2">cv. Yunnan</strain>
    </source>
</reference>
<organism evidence="1 2">
    <name type="scientific">Smallanthus sonchifolius</name>
    <dbReference type="NCBI Taxonomy" id="185202"/>
    <lineage>
        <taxon>Eukaryota</taxon>
        <taxon>Viridiplantae</taxon>
        <taxon>Streptophyta</taxon>
        <taxon>Embryophyta</taxon>
        <taxon>Tracheophyta</taxon>
        <taxon>Spermatophyta</taxon>
        <taxon>Magnoliopsida</taxon>
        <taxon>eudicotyledons</taxon>
        <taxon>Gunneridae</taxon>
        <taxon>Pentapetalae</taxon>
        <taxon>asterids</taxon>
        <taxon>campanulids</taxon>
        <taxon>Asterales</taxon>
        <taxon>Asteraceae</taxon>
        <taxon>Asteroideae</taxon>
        <taxon>Heliantheae alliance</taxon>
        <taxon>Millerieae</taxon>
        <taxon>Smallanthus</taxon>
    </lineage>
</organism>
<sequence>MKSLRSSMFAKDHEEQQHPFFLSWEQATPKKLQAKKQKIIIQVIDPMDIARVEYELDNHKMAELLEAHPKVSGDLNTTIKFVVSLKIPYIAPSFGGCESIMDQPIIILLYKIKRVKL</sequence>
<keyword evidence="2" id="KW-1185">Reference proteome</keyword>
<gene>
    <name evidence="1" type="ORF">L1987_85180</name>
</gene>
<dbReference type="Proteomes" id="UP001056120">
    <property type="component" value="Linkage Group LG29"/>
</dbReference>